<dbReference type="EMBL" id="VNHU01000002">
    <property type="protein sequence ID" value="TYP76178.1"/>
    <property type="molecule type" value="Genomic_DNA"/>
</dbReference>
<organism evidence="2 3">
    <name type="scientific">Aquimarina intermedia</name>
    <dbReference type="NCBI Taxonomy" id="350814"/>
    <lineage>
        <taxon>Bacteria</taxon>
        <taxon>Pseudomonadati</taxon>
        <taxon>Bacteroidota</taxon>
        <taxon>Flavobacteriia</taxon>
        <taxon>Flavobacteriales</taxon>
        <taxon>Flavobacteriaceae</taxon>
        <taxon>Aquimarina</taxon>
    </lineage>
</organism>
<dbReference type="PANTHER" id="PTHR33802:SF1">
    <property type="entry name" value="XK-RELATED PROTEIN"/>
    <property type="match status" value="1"/>
</dbReference>
<feature type="transmembrane region" description="Helical" evidence="1">
    <location>
        <begin position="228"/>
        <end position="248"/>
    </location>
</feature>
<accession>A0A5S5CC04</accession>
<feature type="transmembrane region" description="Helical" evidence="1">
    <location>
        <begin position="180"/>
        <end position="199"/>
    </location>
</feature>
<dbReference type="AlphaFoldDB" id="A0A5S5CC04"/>
<evidence type="ECO:0000256" key="1">
    <source>
        <dbReference type="SAM" id="Phobius"/>
    </source>
</evidence>
<name>A0A5S5CC04_9FLAO</name>
<feature type="transmembrane region" description="Helical" evidence="1">
    <location>
        <begin position="79"/>
        <end position="101"/>
    </location>
</feature>
<feature type="transmembrane region" description="Helical" evidence="1">
    <location>
        <begin position="107"/>
        <end position="127"/>
    </location>
</feature>
<reference evidence="2 3" key="1">
    <citation type="submission" date="2019-07" db="EMBL/GenBank/DDBJ databases">
        <title>Genomic Encyclopedia of Archaeal and Bacterial Type Strains, Phase II (KMG-II): from individual species to whole genera.</title>
        <authorList>
            <person name="Goeker M."/>
        </authorList>
    </citation>
    <scope>NUCLEOTIDE SEQUENCE [LARGE SCALE GENOMIC DNA]</scope>
    <source>
        <strain evidence="2 3">DSM 17527</strain>
    </source>
</reference>
<evidence type="ECO:0000313" key="2">
    <source>
        <dbReference type="EMBL" id="TYP76178.1"/>
    </source>
</evidence>
<sequence length="265" mass="29852">MQKKLSILNLISVVLIIAVNYAAQVLRLNNTTIGELSQQYENLFTPAGYAFSIWGLIFISLLAYALFQIRRAFFSTKKSGFIIATGYWFFIANLLNVAWVLAFTYEYTGVSVLIMFGLLFSLLKIILRTNMERWDAPIEIIALVWWPICLYSGWIAVASIANTAAYLVKIGWNGFGLSEVTWTLIMIIVAVLINLFMIVTRNMREFALVDVWALVAIYMKQHEAYPSIGTVALIGTIVLALAAALHGIKNHETNPGKKLMERLKE</sequence>
<evidence type="ECO:0000313" key="3">
    <source>
        <dbReference type="Proteomes" id="UP000324376"/>
    </source>
</evidence>
<dbReference type="InterPro" id="IPR038330">
    <property type="entry name" value="TspO/MBR-related_sf"/>
</dbReference>
<keyword evidence="1" id="KW-0472">Membrane</keyword>
<keyword evidence="1" id="KW-1133">Transmembrane helix</keyword>
<dbReference type="Gene3D" id="1.20.1260.100">
    <property type="entry name" value="TspO/MBR protein"/>
    <property type="match status" value="1"/>
</dbReference>
<dbReference type="PANTHER" id="PTHR33802">
    <property type="entry name" value="SI:CH211-161H7.5-RELATED"/>
    <property type="match status" value="1"/>
</dbReference>
<keyword evidence="3" id="KW-1185">Reference proteome</keyword>
<dbReference type="RefSeq" id="WP_148781774.1">
    <property type="nucleotide sequence ID" value="NZ_VNHU01000002.1"/>
</dbReference>
<keyword evidence="1" id="KW-0812">Transmembrane</keyword>
<evidence type="ECO:0008006" key="4">
    <source>
        <dbReference type="Google" id="ProtNLM"/>
    </source>
</evidence>
<dbReference type="Proteomes" id="UP000324376">
    <property type="component" value="Unassembled WGS sequence"/>
</dbReference>
<gene>
    <name evidence="2" type="ORF">BD809_102395</name>
</gene>
<feature type="transmembrane region" description="Helical" evidence="1">
    <location>
        <begin position="7"/>
        <end position="26"/>
    </location>
</feature>
<proteinExistence type="predicted"/>
<feature type="transmembrane region" description="Helical" evidence="1">
    <location>
        <begin position="46"/>
        <end position="67"/>
    </location>
</feature>
<comment type="caution">
    <text evidence="2">The sequence shown here is derived from an EMBL/GenBank/DDBJ whole genome shotgun (WGS) entry which is preliminary data.</text>
</comment>
<feature type="transmembrane region" description="Helical" evidence="1">
    <location>
        <begin position="148"/>
        <end position="168"/>
    </location>
</feature>
<dbReference type="OrthoDB" id="5189031at2"/>
<protein>
    <recommendedName>
        <fullName evidence="4">TspO/MBR related protein</fullName>
    </recommendedName>
</protein>